<proteinExistence type="predicted"/>
<dbReference type="InterPro" id="IPR032710">
    <property type="entry name" value="NTF2-like_dom_sf"/>
</dbReference>
<sequence>MSPLIVNQSQTQNNSSTPAVYFRAPIMDVSYQEHFERFVAEMRGSSKDVPLRPVLETNFHYTLARVDDNKADEYLEAFADDVTLIHETKNLGTIFKGKQELASYFRSKHLAHTRIKTVPIVTIVDRDRITCYAEQYLYHGKDGTEDFLVFVTLGMVMRPFKIIAG</sequence>
<accession>A0AAV9TIY2</accession>
<dbReference type="AlphaFoldDB" id="A0AAV9TIY2"/>
<keyword evidence="2" id="KW-1185">Reference proteome</keyword>
<organism evidence="1 2">
    <name type="scientific">Colletotrichum tabaci</name>
    <dbReference type="NCBI Taxonomy" id="1209068"/>
    <lineage>
        <taxon>Eukaryota</taxon>
        <taxon>Fungi</taxon>
        <taxon>Dikarya</taxon>
        <taxon>Ascomycota</taxon>
        <taxon>Pezizomycotina</taxon>
        <taxon>Sordariomycetes</taxon>
        <taxon>Hypocreomycetidae</taxon>
        <taxon>Glomerellales</taxon>
        <taxon>Glomerellaceae</taxon>
        <taxon>Colletotrichum</taxon>
        <taxon>Colletotrichum destructivum species complex</taxon>
    </lineage>
</organism>
<dbReference type="SUPFAM" id="SSF54427">
    <property type="entry name" value="NTF2-like"/>
    <property type="match status" value="1"/>
</dbReference>
<evidence type="ECO:0000313" key="1">
    <source>
        <dbReference type="EMBL" id="KAK6222468.1"/>
    </source>
</evidence>
<evidence type="ECO:0008006" key="3">
    <source>
        <dbReference type="Google" id="ProtNLM"/>
    </source>
</evidence>
<name>A0AAV9TIY2_9PEZI</name>
<gene>
    <name evidence="1" type="ORF">QIS74_04170</name>
</gene>
<dbReference type="Gene3D" id="3.10.450.50">
    <property type="match status" value="1"/>
</dbReference>
<protein>
    <recommendedName>
        <fullName evidence="3">SnoaL-like domain-containing protein</fullName>
    </recommendedName>
</protein>
<reference evidence="1 2" key="1">
    <citation type="submission" date="2023-04" db="EMBL/GenBank/DDBJ databases">
        <title>Colletotrichum tabacum stain YC1 causing leaf anthracnose on Nicotiana tabacum(L.) cv.</title>
        <authorList>
            <person name="Ji Z."/>
            <person name="Wang M."/>
            <person name="Zhang J."/>
            <person name="Wang N."/>
            <person name="Zhou Z."/>
        </authorList>
    </citation>
    <scope>NUCLEOTIDE SEQUENCE [LARGE SCALE GENOMIC DNA]</scope>
    <source>
        <strain evidence="1 2">YC1</strain>
    </source>
</reference>
<dbReference type="Proteomes" id="UP001327957">
    <property type="component" value="Unassembled WGS sequence"/>
</dbReference>
<comment type="caution">
    <text evidence="1">The sequence shown here is derived from an EMBL/GenBank/DDBJ whole genome shotgun (WGS) entry which is preliminary data.</text>
</comment>
<dbReference type="EMBL" id="JASAOK010000018">
    <property type="protein sequence ID" value="KAK6222468.1"/>
    <property type="molecule type" value="Genomic_DNA"/>
</dbReference>
<evidence type="ECO:0000313" key="2">
    <source>
        <dbReference type="Proteomes" id="UP001327957"/>
    </source>
</evidence>